<dbReference type="GO" id="GO:0006906">
    <property type="term" value="P:vesicle fusion"/>
    <property type="evidence" value="ECO:0007669"/>
    <property type="project" value="TreeGrafter"/>
</dbReference>
<keyword evidence="17" id="KW-1185">Reference proteome</keyword>
<dbReference type="PANTHER" id="PTHR19957">
    <property type="entry name" value="SYNTAXIN"/>
    <property type="match status" value="1"/>
</dbReference>
<keyword evidence="3 14" id="KW-0812">Transmembrane</keyword>
<comment type="caution">
    <text evidence="16">The sequence shown here is derived from an EMBL/GenBank/DDBJ whole genome shotgun (WGS) entry which is preliminary data.</text>
</comment>
<evidence type="ECO:0000256" key="2">
    <source>
        <dbReference type="ARBA" id="ARBA00022553"/>
    </source>
</evidence>
<keyword evidence="8 14" id="KW-0472">Membrane</keyword>
<dbReference type="SUPFAM" id="SSF47661">
    <property type="entry name" value="t-snare proteins"/>
    <property type="match status" value="1"/>
</dbReference>
<evidence type="ECO:0000259" key="15">
    <source>
        <dbReference type="PROSITE" id="PS50192"/>
    </source>
</evidence>
<evidence type="ECO:0000256" key="7">
    <source>
        <dbReference type="ARBA" id="ARBA00023054"/>
    </source>
</evidence>
<gene>
    <name evidence="16" type="ORF">COCON_G00097130</name>
</gene>
<keyword evidence="5 14" id="KW-1133">Transmembrane helix</keyword>
<dbReference type="AlphaFoldDB" id="A0A9Q1DM94"/>
<accession>A0A9Q1DM94</accession>
<dbReference type="GO" id="GO:0000149">
    <property type="term" value="F:SNARE binding"/>
    <property type="evidence" value="ECO:0007669"/>
    <property type="project" value="TreeGrafter"/>
</dbReference>
<dbReference type="GO" id="GO:0005484">
    <property type="term" value="F:SNAP receptor activity"/>
    <property type="evidence" value="ECO:0007669"/>
    <property type="project" value="InterPro"/>
</dbReference>
<dbReference type="GO" id="GO:0048278">
    <property type="term" value="P:vesicle docking"/>
    <property type="evidence" value="ECO:0007669"/>
    <property type="project" value="TreeGrafter"/>
</dbReference>
<proteinExistence type="inferred from homology"/>
<dbReference type="PROSITE" id="PS50192">
    <property type="entry name" value="T_SNARE"/>
    <property type="match status" value="1"/>
</dbReference>
<dbReference type="SMART" id="SM00397">
    <property type="entry name" value="t_SNARE"/>
    <property type="match status" value="1"/>
</dbReference>
<feature type="transmembrane region" description="Helical" evidence="14">
    <location>
        <begin position="236"/>
        <end position="258"/>
    </location>
</feature>
<evidence type="ECO:0000256" key="6">
    <source>
        <dbReference type="ARBA" id="ARBA00022990"/>
    </source>
</evidence>
<dbReference type="PROSITE" id="PS00914">
    <property type="entry name" value="SYNTAXIN"/>
    <property type="match status" value="1"/>
</dbReference>
<keyword evidence="7 13" id="KW-0175">Coiled coil</keyword>
<keyword evidence="4" id="KW-0967">Endosome</keyword>
<evidence type="ECO:0000256" key="14">
    <source>
        <dbReference type="SAM" id="Phobius"/>
    </source>
</evidence>
<comment type="subcellular location">
    <subcellularLocation>
        <location evidence="10">Early endosome membrane</location>
        <topology evidence="10">Single-pass type IV membrane protein</topology>
    </subcellularLocation>
</comment>
<dbReference type="SMART" id="SM00503">
    <property type="entry name" value="SynN"/>
    <property type="match status" value="1"/>
</dbReference>
<evidence type="ECO:0000256" key="13">
    <source>
        <dbReference type="SAM" id="Coils"/>
    </source>
</evidence>
<dbReference type="InterPro" id="IPR010989">
    <property type="entry name" value="SNARE"/>
</dbReference>
<dbReference type="GO" id="GO:0031901">
    <property type="term" value="C:early endosome membrane"/>
    <property type="evidence" value="ECO:0007669"/>
    <property type="project" value="UniProtKB-SubCell"/>
</dbReference>
<dbReference type="Gene3D" id="1.20.58.70">
    <property type="match status" value="1"/>
</dbReference>
<feature type="domain" description="T-SNARE coiled-coil homology" evidence="15">
    <location>
        <begin position="163"/>
        <end position="225"/>
    </location>
</feature>
<keyword evidence="6" id="KW-0007">Acetylation</keyword>
<feature type="coiled-coil region" evidence="13">
    <location>
        <begin position="201"/>
        <end position="228"/>
    </location>
</feature>
<dbReference type="OrthoDB" id="364348at2759"/>
<dbReference type="InterPro" id="IPR006011">
    <property type="entry name" value="Syntaxin_N"/>
</dbReference>
<dbReference type="FunFam" id="1.20.58.70:FF:000006">
    <property type="entry name" value="Syntaxin 7"/>
    <property type="match status" value="1"/>
</dbReference>
<evidence type="ECO:0000256" key="9">
    <source>
        <dbReference type="ARBA" id="ARBA00037599"/>
    </source>
</evidence>
<evidence type="ECO:0000256" key="11">
    <source>
        <dbReference type="ARBA" id="ARBA00040006"/>
    </source>
</evidence>
<dbReference type="GO" id="GO:0006886">
    <property type="term" value="P:intracellular protein transport"/>
    <property type="evidence" value="ECO:0007669"/>
    <property type="project" value="InterPro"/>
</dbReference>
<evidence type="ECO:0000256" key="10">
    <source>
        <dbReference type="ARBA" id="ARBA00037832"/>
    </source>
</evidence>
<evidence type="ECO:0000256" key="4">
    <source>
        <dbReference type="ARBA" id="ARBA00022753"/>
    </source>
</evidence>
<dbReference type="Gene3D" id="1.20.5.110">
    <property type="match status" value="1"/>
</dbReference>
<keyword evidence="2" id="KW-0597">Phosphoprotein</keyword>
<comment type="similarity">
    <text evidence="1 12">Belongs to the syntaxin family.</text>
</comment>
<evidence type="ECO:0000256" key="12">
    <source>
        <dbReference type="RuleBase" id="RU003858"/>
    </source>
</evidence>
<dbReference type="CDD" id="cd15875">
    <property type="entry name" value="SNARE_syntaxin7"/>
    <property type="match status" value="1"/>
</dbReference>
<protein>
    <recommendedName>
        <fullName evidence="11">Syntaxin-7</fullName>
    </recommendedName>
</protein>
<dbReference type="Pfam" id="PF14523">
    <property type="entry name" value="Syntaxin_2"/>
    <property type="match status" value="1"/>
</dbReference>
<dbReference type="Proteomes" id="UP001152803">
    <property type="component" value="Unassembled WGS sequence"/>
</dbReference>
<dbReference type="FunFam" id="1.20.5.110:FF:000016">
    <property type="entry name" value="Syntaxin 12"/>
    <property type="match status" value="1"/>
</dbReference>
<dbReference type="GO" id="GO:0031201">
    <property type="term" value="C:SNARE complex"/>
    <property type="evidence" value="ECO:0007669"/>
    <property type="project" value="TreeGrafter"/>
</dbReference>
<comment type="function">
    <text evidence="9">May be involved in protein trafficking from the plasma membrane to the early endosome (EE) as well as in homotypic fusion of endocytic organelles. Mediates the endocytic trafficking from early endosomes to late endosomes and lysosomes.</text>
</comment>
<evidence type="ECO:0000313" key="16">
    <source>
        <dbReference type="EMBL" id="KAJ8275088.1"/>
    </source>
</evidence>
<evidence type="ECO:0000256" key="5">
    <source>
        <dbReference type="ARBA" id="ARBA00022989"/>
    </source>
</evidence>
<dbReference type="InterPro" id="IPR006012">
    <property type="entry name" value="Syntaxin/epimorphin_CS"/>
</dbReference>
<sequence>MSYQSGIPQDPNQLAQTIGSNILKISQQTSEIQRIVNLLGTPQDTSELRQQLKQKQQHVGQLAKETDRCMKEFGSLPVTTELRQRKIQKERLVNDFSNALAIFQKTQRQAAQKEREFVDRVRANSRLSVGYTDEEARGYTSPFESSGQSQAQTQEDAITEDDLQLILERESSIRQLESDIMDINEIFKDLGMLVHDQGEMIDSIEANVENAEVNVQSATQQLSRASDYQAKSRKKICILIVIVVVVAVVVGLIAWGALGGN</sequence>
<evidence type="ECO:0000313" key="17">
    <source>
        <dbReference type="Proteomes" id="UP001152803"/>
    </source>
</evidence>
<dbReference type="InterPro" id="IPR045242">
    <property type="entry name" value="Syntaxin"/>
</dbReference>
<dbReference type="GO" id="GO:0008021">
    <property type="term" value="C:synaptic vesicle"/>
    <property type="evidence" value="ECO:0007669"/>
    <property type="project" value="TreeGrafter"/>
</dbReference>
<dbReference type="PANTHER" id="PTHR19957:SF90">
    <property type="entry name" value="SYNTAXIN-7"/>
    <property type="match status" value="1"/>
</dbReference>
<evidence type="ECO:0000256" key="3">
    <source>
        <dbReference type="ARBA" id="ARBA00022692"/>
    </source>
</evidence>
<dbReference type="InterPro" id="IPR000727">
    <property type="entry name" value="T_SNARE_dom"/>
</dbReference>
<organism evidence="16 17">
    <name type="scientific">Conger conger</name>
    <name type="common">Conger eel</name>
    <name type="synonym">Muraena conger</name>
    <dbReference type="NCBI Taxonomy" id="82655"/>
    <lineage>
        <taxon>Eukaryota</taxon>
        <taxon>Metazoa</taxon>
        <taxon>Chordata</taxon>
        <taxon>Craniata</taxon>
        <taxon>Vertebrata</taxon>
        <taxon>Euteleostomi</taxon>
        <taxon>Actinopterygii</taxon>
        <taxon>Neopterygii</taxon>
        <taxon>Teleostei</taxon>
        <taxon>Anguilliformes</taxon>
        <taxon>Congridae</taxon>
        <taxon>Conger</taxon>
    </lineage>
</organism>
<evidence type="ECO:0000256" key="1">
    <source>
        <dbReference type="ARBA" id="ARBA00009063"/>
    </source>
</evidence>
<evidence type="ECO:0000256" key="8">
    <source>
        <dbReference type="ARBA" id="ARBA00023136"/>
    </source>
</evidence>
<dbReference type="Pfam" id="PF05739">
    <property type="entry name" value="SNARE"/>
    <property type="match status" value="1"/>
</dbReference>
<reference evidence="16" key="1">
    <citation type="journal article" date="2023" name="Science">
        <title>Genome structures resolve the early diversification of teleost fishes.</title>
        <authorList>
            <person name="Parey E."/>
            <person name="Louis A."/>
            <person name="Montfort J."/>
            <person name="Bouchez O."/>
            <person name="Roques C."/>
            <person name="Iampietro C."/>
            <person name="Lluch J."/>
            <person name="Castinel A."/>
            <person name="Donnadieu C."/>
            <person name="Desvignes T."/>
            <person name="Floi Bucao C."/>
            <person name="Jouanno E."/>
            <person name="Wen M."/>
            <person name="Mejri S."/>
            <person name="Dirks R."/>
            <person name="Jansen H."/>
            <person name="Henkel C."/>
            <person name="Chen W.J."/>
            <person name="Zahm M."/>
            <person name="Cabau C."/>
            <person name="Klopp C."/>
            <person name="Thompson A.W."/>
            <person name="Robinson-Rechavi M."/>
            <person name="Braasch I."/>
            <person name="Lecointre G."/>
            <person name="Bobe J."/>
            <person name="Postlethwait J.H."/>
            <person name="Berthelot C."/>
            <person name="Roest Crollius H."/>
            <person name="Guiguen Y."/>
        </authorList>
    </citation>
    <scope>NUCLEOTIDE SEQUENCE</scope>
    <source>
        <strain evidence="16">Concon-B</strain>
    </source>
</reference>
<name>A0A9Q1DM94_CONCO</name>
<dbReference type="EMBL" id="JAFJMO010000006">
    <property type="protein sequence ID" value="KAJ8275088.1"/>
    <property type="molecule type" value="Genomic_DNA"/>
</dbReference>